<proteinExistence type="predicted"/>
<organism evidence="1 2">
    <name type="scientific">Tubulinosema ratisbonensis</name>
    <dbReference type="NCBI Taxonomy" id="291195"/>
    <lineage>
        <taxon>Eukaryota</taxon>
        <taxon>Fungi</taxon>
        <taxon>Fungi incertae sedis</taxon>
        <taxon>Microsporidia</taxon>
        <taxon>Tubulinosematoidea</taxon>
        <taxon>Tubulinosematidae</taxon>
        <taxon>Tubulinosema</taxon>
    </lineage>
</organism>
<keyword evidence="2" id="KW-1185">Reference proteome</keyword>
<accession>A0A437AJD4</accession>
<feature type="non-terminal residue" evidence="1">
    <location>
        <position position="103"/>
    </location>
</feature>
<evidence type="ECO:0000313" key="2">
    <source>
        <dbReference type="Proteomes" id="UP000282876"/>
    </source>
</evidence>
<reference evidence="1 2" key="1">
    <citation type="submission" date="2018-10" db="EMBL/GenBank/DDBJ databases">
        <title>Draft genome sequence of the microsporidian Tubulinosema ratisbonensis.</title>
        <authorList>
            <person name="Polonais V."/>
            <person name="Peyretaillade E."/>
            <person name="Niehus S."/>
            <person name="Wawrzyniak I."/>
            <person name="Franchet A."/>
            <person name="Gaspin C."/>
            <person name="Reichstadt M."/>
            <person name="Belser C."/>
            <person name="Labadie K."/>
            <person name="Delbac F."/>
            <person name="Ferrandon D."/>
        </authorList>
    </citation>
    <scope>NUCLEOTIDE SEQUENCE [LARGE SCALE GENOMIC DNA]</scope>
    <source>
        <strain evidence="1 2">Franzen</strain>
    </source>
</reference>
<dbReference type="AlphaFoldDB" id="A0A437AJD4"/>
<protein>
    <submittedName>
        <fullName evidence="1">Uncharacterized protein</fullName>
    </submittedName>
</protein>
<sequence>MLPYVFSAVEDLDSINFDLIRDLELEMPIDSIINFYGVINDLKDQDDQIKKDSLPCDYEIKKGDDSKKLLFTYEKFFRKKKKARIEEKTLNLEETSVLEKRFC</sequence>
<gene>
    <name evidence="1" type="ORF">TUBRATIS_22610</name>
</gene>
<comment type="caution">
    <text evidence="1">The sequence shown here is derived from an EMBL/GenBank/DDBJ whole genome shotgun (WGS) entry which is preliminary data.</text>
</comment>
<dbReference type="EMBL" id="RCSS01000578">
    <property type="protein sequence ID" value="RVD91293.1"/>
    <property type="molecule type" value="Genomic_DNA"/>
</dbReference>
<dbReference type="Proteomes" id="UP000282876">
    <property type="component" value="Unassembled WGS sequence"/>
</dbReference>
<evidence type="ECO:0000313" key="1">
    <source>
        <dbReference type="EMBL" id="RVD91293.1"/>
    </source>
</evidence>
<name>A0A437AJD4_9MICR</name>
<dbReference type="VEuPathDB" id="MicrosporidiaDB:TUBRATIS_22610"/>